<dbReference type="GO" id="GO:0005737">
    <property type="term" value="C:cytoplasm"/>
    <property type="evidence" value="ECO:0007669"/>
    <property type="project" value="TreeGrafter"/>
</dbReference>
<comment type="similarity">
    <text evidence="7">Belongs to the protein kinase superfamily. Ser/Thr protein kinase family. GCN2 subfamily.</text>
</comment>
<dbReference type="GO" id="GO:0009893">
    <property type="term" value="P:positive regulation of metabolic process"/>
    <property type="evidence" value="ECO:0007669"/>
    <property type="project" value="UniProtKB-ARBA"/>
</dbReference>
<dbReference type="GO" id="GO:0004694">
    <property type="term" value="F:eukaryotic translation initiation factor 2alpha kinase activity"/>
    <property type="evidence" value="ECO:0007669"/>
    <property type="project" value="InterPro"/>
</dbReference>
<gene>
    <name evidence="16" type="ORF">FN846DRAFT_493153</name>
</gene>
<keyword evidence="6 11" id="KW-0067">ATP-binding</keyword>
<evidence type="ECO:0000256" key="10">
    <source>
        <dbReference type="PIRSR" id="PIRSR000660-1"/>
    </source>
</evidence>
<dbReference type="PROSITE" id="PS00108">
    <property type="entry name" value="PROTEIN_KINASE_ST"/>
    <property type="match status" value="1"/>
</dbReference>
<dbReference type="EC" id="2.7.11.1" evidence="1"/>
<dbReference type="Gene3D" id="3.30.200.20">
    <property type="entry name" value="Phosphorylase Kinase, domain 1"/>
    <property type="match status" value="1"/>
</dbReference>
<dbReference type="PANTHER" id="PTHR11042:SF136">
    <property type="entry name" value="EIF-2-ALPHA KINASE GCN2"/>
    <property type="match status" value="1"/>
</dbReference>
<evidence type="ECO:0000256" key="6">
    <source>
        <dbReference type="ARBA" id="ARBA00022840"/>
    </source>
</evidence>
<feature type="binding site" evidence="11">
    <location>
        <begin position="618"/>
        <end position="626"/>
    </location>
    <ligand>
        <name>ATP</name>
        <dbReference type="ChEBI" id="CHEBI:30616"/>
    </ligand>
</feature>
<comment type="caution">
    <text evidence="16">The sequence shown here is derived from an EMBL/GenBank/DDBJ whole genome shotgun (WGS) entry which is preliminary data.</text>
</comment>
<dbReference type="GO" id="GO:0000077">
    <property type="term" value="P:DNA damage checkpoint signaling"/>
    <property type="evidence" value="ECO:0007669"/>
    <property type="project" value="InterPro"/>
</dbReference>
<name>A0A5J5F3M4_9PEZI</name>
<feature type="domain" description="Protein kinase" evidence="14">
    <location>
        <begin position="612"/>
        <end position="1002"/>
    </location>
</feature>
<feature type="active site" description="Proton acceptor" evidence="10">
    <location>
        <position position="852"/>
    </location>
</feature>
<feature type="compositionally biased region" description="Acidic residues" evidence="13">
    <location>
        <begin position="762"/>
        <end position="776"/>
    </location>
</feature>
<dbReference type="PANTHER" id="PTHR11042">
    <property type="entry name" value="EUKARYOTIC TRANSLATION INITIATION FACTOR 2-ALPHA KINASE EIF2-ALPHA KINASE -RELATED"/>
    <property type="match status" value="1"/>
</dbReference>
<dbReference type="InterPro" id="IPR017441">
    <property type="entry name" value="Protein_kinase_ATP_BS"/>
</dbReference>
<feature type="compositionally biased region" description="Basic and acidic residues" evidence="13">
    <location>
        <begin position="784"/>
        <end position="795"/>
    </location>
</feature>
<dbReference type="InterPro" id="IPR016255">
    <property type="entry name" value="Gcn2"/>
</dbReference>
<keyword evidence="5 16" id="KW-0418">Kinase</keyword>
<dbReference type="Gene3D" id="3.10.110.10">
    <property type="entry name" value="Ubiquitin Conjugating Enzyme"/>
    <property type="match status" value="1"/>
</dbReference>
<dbReference type="InterPro" id="IPR024435">
    <property type="entry name" value="HisRS-related_dom"/>
</dbReference>
<dbReference type="SUPFAM" id="SSF55681">
    <property type="entry name" value="Class II aaRS and biotin synthetases"/>
    <property type="match status" value="1"/>
</dbReference>
<dbReference type="OrthoDB" id="341578at2759"/>
<dbReference type="Pfam" id="PF12745">
    <property type="entry name" value="HGTP_anticodon2"/>
    <property type="match status" value="1"/>
</dbReference>
<reference evidence="16 17" key="1">
    <citation type="submission" date="2019-09" db="EMBL/GenBank/DDBJ databases">
        <title>Draft genome of the ectomycorrhizal ascomycete Sphaerosporella brunnea.</title>
        <authorList>
            <consortium name="DOE Joint Genome Institute"/>
            <person name="Benucci G.M."/>
            <person name="Marozzi G."/>
            <person name="Antonielli L."/>
            <person name="Sanchez S."/>
            <person name="Marco P."/>
            <person name="Wang X."/>
            <person name="Falini L.B."/>
            <person name="Barry K."/>
            <person name="Haridas S."/>
            <person name="Lipzen A."/>
            <person name="Labutti K."/>
            <person name="Grigoriev I.V."/>
            <person name="Murat C."/>
            <person name="Martin F."/>
            <person name="Albertini E."/>
            <person name="Donnini D."/>
            <person name="Bonito G."/>
        </authorList>
    </citation>
    <scope>NUCLEOTIDE SEQUENCE [LARGE SCALE GENOMIC DNA]</scope>
    <source>
        <strain evidence="16 17">Sb_GMNB300</strain>
    </source>
</reference>
<evidence type="ECO:0000256" key="5">
    <source>
        <dbReference type="ARBA" id="ARBA00022777"/>
    </source>
</evidence>
<dbReference type="InterPro" id="IPR006575">
    <property type="entry name" value="RWD_dom"/>
</dbReference>
<dbReference type="Proteomes" id="UP000326924">
    <property type="component" value="Unassembled WGS sequence"/>
</dbReference>
<evidence type="ECO:0000256" key="8">
    <source>
        <dbReference type="ARBA" id="ARBA00047899"/>
    </source>
</evidence>
<feature type="region of interest" description="Disordered" evidence="13">
    <location>
        <begin position="1"/>
        <end position="42"/>
    </location>
</feature>
<proteinExistence type="inferred from homology"/>
<feature type="domain" description="Protein kinase" evidence="14">
    <location>
        <begin position="279"/>
        <end position="559"/>
    </location>
</feature>
<evidence type="ECO:0000259" key="14">
    <source>
        <dbReference type="PROSITE" id="PS50011"/>
    </source>
</evidence>
<dbReference type="Pfam" id="PF13393">
    <property type="entry name" value="tRNA-synt_His"/>
    <property type="match status" value="1"/>
</dbReference>
<dbReference type="PIRSF" id="PIRSF000660">
    <property type="entry name" value="Ser/Thr_PK_GCN2"/>
    <property type="match status" value="1"/>
</dbReference>
<keyword evidence="17" id="KW-1185">Reference proteome</keyword>
<dbReference type="InterPro" id="IPR045864">
    <property type="entry name" value="aa-tRNA-synth_II/BPL/LPL"/>
</dbReference>
<feature type="region of interest" description="Disordered" evidence="13">
    <location>
        <begin position="189"/>
        <end position="251"/>
    </location>
</feature>
<comment type="catalytic activity">
    <reaction evidence="9">
        <text>L-seryl-[protein] + ATP = O-phospho-L-seryl-[protein] + ADP + H(+)</text>
        <dbReference type="Rhea" id="RHEA:17989"/>
        <dbReference type="Rhea" id="RHEA-COMP:9863"/>
        <dbReference type="Rhea" id="RHEA-COMP:11604"/>
        <dbReference type="ChEBI" id="CHEBI:15378"/>
        <dbReference type="ChEBI" id="CHEBI:29999"/>
        <dbReference type="ChEBI" id="CHEBI:30616"/>
        <dbReference type="ChEBI" id="CHEBI:83421"/>
        <dbReference type="ChEBI" id="CHEBI:456216"/>
        <dbReference type="EC" id="2.7.11.1"/>
    </reaction>
</comment>
<dbReference type="InterPro" id="IPR011009">
    <property type="entry name" value="Kinase-like_dom_sf"/>
</dbReference>
<dbReference type="GO" id="GO:0005524">
    <property type="term" value="F:ATP binding"/>
    <property type="evidence" value="ECO:0007669"/>
    <property type="project" value="UniProtKB-UniRule"/>
</dbReference>
<evidence type="ECO:0000259" key="15">
    <source>
        <dbReference type="PROSITE" id="PS50908"/>
    </source>
</evidence>
<dbReference type="InterPro" id="IPR036621">
    <property type="entry name" value="Anticodon-bd_dom_sf"/>
</dbReference>
<dbReference type="Gene3D" id="3.30.930.10">
    <property type="entry name" value="Bira Bifunctional Protein, Domain 2"/>
    <property type="match status" value="1"/>
</dbReference>
<dbReference type="PROSITE" id="PS50908">
    <property type="entry name" value="RWD"/>
    <property type="match status" value="1"/>
</dbReference>
<keyword evidence="4 11" id="KW-0547">Nucleotide-binding</keyword>
<dbReference type="InterPro" id="IPR000719">
    <property type="entry name" value="Prot_kinase_dom"/>
</dbReference>
<dbReference type="SMART" id="SM00591">
    <property type="entry name" value="RWD"/>
    <property type="match status" value="1"/>
</dbReference>
<dbReference type="FunFam" id="3.30.200.20:FF:000379">
    <property type="entry name" value="eIF-2-alpha kinase GCN2"/>
    <property type="match status" value="1"/>
</dbReference>
<evidence type="ECO:0000256" key="13">
    <source>
        <dbReference type="SAM" id="MobiDB-lite"/>
    </source>
</evidence>
<dbReference type="SMART" id="SM00220">
    <property type="entry name" value="S_TKc"/>
    <property type="match status" value="2"/>
</dbReference>
<accession>A0A5J5F3M4</accession>
<feature type="region of interest" description="Disordered" evidence="13">
    <location>
        <begin position="756"/>
        <end position="795"/>
    </location>
</feature>
<dbReference type="PROSITE" id="PS50011">
    <property type="entry name" value="PROTEIN_KINASE_DOM"/>
    <property type="match status" value="2"/>
</dbReference>
<organism evidence="16 17">
    <name type="scientific">Sphaerosporella brunnea</name>
    <dbReference type="NCBI Taxonomy" id="1250544"/>
    <lineage>
        <taxon>Eukaryota</taxon>
        <taxon>Fungi</taxon>
        <taxon>Dikarya</taxon>
        <taxon>Ascomycota</taxon>
        <taxon>Pezizomycotina</taxon>
        <taxon>Pezizomycetes</taxon>
        <taxon>Pezizales</taxon>
        <taxon>Pyronemataceae</taxon>
        <taxon>Sphaerosporella</taxon>
    </lineage>
</organism>
<dbReference type="FunFam" id="3.30.930.10:FF:000074">
    <property type="entry name" value="Serine/threonine-protein kinase gcn2"/>
    <property type="match status" value="1"/>
</dbReference>
<dbReference type="SUPFAM" id="SSF56112">
    <property type="entry name" value="Protein kinase-like (PK-like)"/>
    <property type="match status" value="2"/>
</dbReference>
<feature type="domain" description="RWD" evidence="15">
    <location>
        <begin position="58"/>
        <end position="165"/>
    </location>
</feature>
<sequence length="1645" mass="185048">MPAHQNSRTPQTKKNNAKNPAKSATPGPSDLKKAPGNPMPLPLTPGKLLLDYQQIQKDELEVLQSVFMDDYEHIEKPGAWNTSEHEFKLRLKASSDEEYFCVLSVLMSATYPKTAPTMSVAVSDLVRPHHLERLREIIKQMPKKYIGQEMMLDIAFALKDALEDIVQNRLVDQDKPSLDQERALKAISEQKRAEQEEEQIRKKRDKEAKEAQLKLQKEIEDELRRQREHAKETHEKRRMSTLLTDDETTGSNSEDCIAFDRTIKINLPHGGGPFVFRKVCGMVKIAQGPLMAVYTVRPAFPPSETRNVPLVLKQVELPDSSVECSEGKLKIQELEQRVDALRNLRHPNVVALYESKITKSKTIPVMHAASCSTGGWRVSILTEYANKGSLRDLLETVDSITVGIARSWMLALLEGLDYIHRNGAIHGAIHAGNVLLFRRSSSTQSAPKLADISYAKSIRETFLLYSVTSSGSGGWSPPELQLGIAESRQATRKADIWNLGVVFLQMIFGLEIVETYDSPQKLINSMDLSDSLSDFLESIFKTDPKKRPTAFDLLPSEFLRNDDPITHPNSHDSPRSSSRMSWGMPNHQVRHQAMRHGSVAPGSGLSRYASDFVELGNLGKGGYGQVVKARNKLDGREYAIKQITQTSGAKLDQILSEVMLLSRLNHRYVVRYFTAWLEDHDSLHGAGFVEEKDESAIDFSGSSDEESDHTTSVASGVKSSKDDSGSESSDSVVIEFGQSTGGLDFISNSAGYPNVEFGFDSGSDDDESTEEDDDGDSTASKRSTRTDPLKRTTSAEKRRGKVTLYIQMSLAERLTMRDRIRQGLSIEESWKLFRQVLEGLAHIHGLGIIHRDLKPENIFIDLSGDPQIGDFGLATNDLVVNHHIVKATGEVSYGENELTTNVGTALYVAPELRGNSQGNYNEKVDMYSLGIIFFEMIYPLGSGMERAQVLTKLREVDIIFPQEFWTDKRTVQGNIIKTLLSHTPAERPSSMELLNSGKLPFMIEDKTIKHALQSLSDPNTPYHAQVMQALFSQNTKEYKNHTYDTDKNEATAQDLLMQSLVKERLSDIFRNHGAVETSRPLLMPRSKFYPRSDVVQLMDPNGTLVQLPFDLTLPHARFLARSTAPSPKTFTFGNVYRENFGGGQPRSYPEVDFDIISYDSQDLTMKEAEVIKVIDEVIDAFPNMKGVQMCYHLNHSSLIEAIMEFCRISSAVRGPAKDILSKLGHRGFNWSKIRNELATSKLGILPTSLDDLQRFDWRDEPQKAFERLQEIFNGAKTMDKIKPVFEHIRSVMAYLRLFGVHRKVYLNPLGTHNERFYRGGILFQCLYDTKKRDVFAAGGRYDSLIQDHRPKMHGHAQETHAVGCNLAWEQLYISMSRYNRGLINAASSKHAAEDEHHIMGSWATRRYDVIVSAFDSAALRSSGISLLQELWANGIRAELGKNITGMESLVHQYKHDGASWIVTVKQGLVSGERSLKVKNLYTKQDVDLKNSELVSWLKTELAERDRMMRTPASKLARHHSTDMTPRAVEEGHSDMEVRIWASERKGRKVNRAAIIEAAQRSAAECAAAYLKCPAVAVDVRENILEEILRVHSADGWKKLVQNLPATERSYVLEVQKRLEELKGEGHREAWVYSFRSNGAGIVRLT</sequence>
<evidence type="ECO:0000256" key="1">
    <source>
        <dbReference type="ARBA" id="ARBA00012513"/>
    </source>
</evidence>
<evidence type="ECO:0000313" key="16">
    <source>
        <dbReference type="EMBL" id="KAA8910885.1"/>
    </source>
</evidence>
<dbReference type="CDD" id="cd23823">
    <property type="entry name" value="RWD_GCN2"/>
    <property type="match status" value="1"/>
</dbReference>
<dbReference type="Gene3D" id="1.10.510.10">
    <property type="entry name" value="Transferase(Phosphotransferase) domain 1"/>
    <property type="match status" value="2"/>
</dbReference>
<dbReference type="CDD" id="cd14012">
    <property type="entry name" value="PK_eIF2AK_GCN2_rpt1"/>
    <property type="match status" value="1"/>
</dbReference>
<feature type="region of interest" description="Disordered" evidence="13">
    <location>
        <begin position="562"/>
        <end position="583"/>
    </location>
</feature>
<dbReference type="GO" id="GO:0005634">
    <property type="term" value="C:nucleus"/>
    <property type="evidence" value="ECO:0007669"/>
    <property type="project" value="TreeGrafter"/>
</dbReference>
<dbReference type="InterPro" id="IPR050339">
    <property type="entry name" value="CC_SR_Kinase"/>
</dbReference>
<feature type="binding site" evidence="11 12">
    <location>
        <position position="641"/>
    </location>
    <ligand>
        <name>ATP</name>
        <dbReference type="ChEBI" id="CHEBI:30616"/>
    </ligand>
</feature>
<evidence type="ECO:0000256" key="3">
    <source>
        <dbReference type="ARBA" id="ARBA00022679"/>
    </source>
</evidence>
<dbReference type="FunFam" id="3.10.110.10:FF:000050">
    <property type="entry name" value="eIF-2-alpha kinase GCN2"/>
    <property type="match status" value="1"/>
</dbReference>
<evidence type="ECO:0000256" key="7">
    <source>
        <dbReference type="ARBA" id="ARBA00037982"/>
    </source>
</evidence>
<dbReference type="InterPro" id="IPR008271">
    <property type="entry name" value="Ser/Thr_kinase_AS"/>
</dbReference>
<protein>
    <recommendedName>
        <fullName evidence="1">non-specific serine/threonine protein kinase</fullName>
        <ecNumber evidence="1">2.7.11.1</ecNumber>
    </recommendedName>
</protein>
<evidence type="ECO:0000256" key="4">
    <source>
        <dbReference type="ARBA" id="ARBA00022741"/>
    </source>
</evidence>
<evidence type="ECO:0000313" key="17">
    <source>
        <dbReference type="Proteomes" id="UP000326924"/>
    </source>
</evidence>
<keyword evidence="3" id="KW-0808">Transferase</keyword>
<dbReference type="SUPFAM" id="SSF54495">
    <property type="entry name" value="UBC-like"/>
    <property type="match status" value="1"/>
</dbReference>
<dbReference type="CDD" id="cd14046">
    <property type="entry name" value="STKc_EIF2AK4_GCN2_rpt2"/>
    <property type="match status" value="1"/>
</dbReference>
<dbReference type="Gene3D" id="3.40.50.800">
    <property type="entry name" value="Anticodon-binding domain"/>
    <property type="match status" value="1"/>
</dbReference>
<comment type="catalytic activity">
    <reaction evidence="8">
        <text>L-threonyl-[protein] + ATP = O-phospho-L-threonyl-[protein] + ADP + H(+)</text>
        <dbReference type="Rhea" id="RHEA:46608"/>
        <dbReference type="Rhea" id="RHEA-COMP:11060"/>
        <dbReference type="Rhea" id="RHEA-COMP:11605"/>
        <dbReference type="ChEBI" id="CHEBI:15378"/>
        <dbReference type="ChEBI" id="CHEBI:30013"/>
        <dbReference type="ChEBI" id="CHEBI:30616"/>
        <dbReference type="ChEBI" id="CHEBI:61977"/>
        <dbReference type="ChEBI" id="CHEBI:456216"/>
        <dbReference type="EC" id="2.7.11.1"/>
    </reaction>
</comment>
<dbReference type="FunCoup" id="A0A5J5F3M4">
    <property type="interactions" value="899"/>
</dbReference>
<dbReference type="InParanoid" id="A0A5J5F3M4"/>
<dbReference type="InterPro" id="IPR016135">
    <property type="entry name" value="UBQ-conjugating_enzyme/RWD"/>
</dbReference>
<dbReference type="Pfam" id="PF05773">
    <property type="entry name" value="RWD"/>
    <property type="match status" value="1"/>
</dbReference>
<feature type="region of interest" description="Disordered" evidence="13">
    <location>
        <begin position="695"/>
        <end position="731"/>
    </location>
</feature>
<keyword evidence="2" id="KW-0723">Serine/threonine-protein kinase</keyword>
<feature type="compositionally biased region" description="Basic and acidic residues" evidence="13">
    <location>
        <begin position="189"/>
        <end position="235"/>
    </location>
</feature>
<dbReference type="PROSITE" id="PS00107">
    <property type="entry name" value="PROTEIN_KINASE_ATP"/>
    <property type="match status" value="1"/>
</dbReference>
<feature type="compositionally biased region" description="Low complexity" evidence="13">
    <location>
        <begin position="9"/>
        <end position="26"/>
    </location>
</feature>
<evidence type="ECO:0000256" key="12">
    <source>
        <dbReference type="PROSITE-ProRule" id="PRU10141"/>
    </source>
</evidence>
<dbReference type="Pfam" id="PF00069">
    <property type="entry name" value="Pkinase"/>
    <property type="match status" value="3"/>
</dbReference>
<evidence type="ECO:0000256" key="11">
    <source>
        <dbReference type="PIRSR" id="PIRSR000660-2"/>
    </source>
</evidence>
<feature type="compositionally biased region" description="Basic and acidic residues" evidence="13">
    <location>
        <begin position="562"/>
        <end position="574"/>
    </location>
</feature>
<evidence type="ECO:0000256" key="9">
    <source>
        <dbReference type="ARBA" id="ARBA00048679"/>
    </source>
</evidence>
<dbReference type="InterPro" id="IPR041715">
    <property type="entry name" value="HisRS-like_core"/>
</dbReference>
<dbReference type="EMBL" id="VXIS01000041">
    <property type="protein sequence ID" value="KAA8910885.1"/>
    <property type="molecule type" value="Genomic_DNA"/>
</dbReference>
<evidence type="ECO:0000256" key="2">
    <source>
        <dbReference type="ARBA" id="ARBA00022527"/>
    </source>
</evidence>